<organism evidence="4 5">
    <name type="scientific">Hibiscus trionum</name>
    <name type="common">Flower of an hour</name>
    <dbReference type="NCBI Taxonomy" id="183268"/>
    <lineage>
        <taxon>Eukaryota</taxon>
        <taxon>Viridiplantae</taxon>
        <taxon>Streptophyta</taxon>
        <taxon>Embryophyta</taxon>
        <taxon>Tracheophyta</taxon>
        <taxon>Spermatophyta</taxon>
        <taxon>Magnoliopsida</taxon>
        <taxon>eudicotyledons</taxon>
        <taxon>Gunneridae</taxon>
        <taxon>Pentapetalae</taxon>
        <taxon>rosids</taxon>
        <taxon>malvids</taxon>
        <taxon>Malvales</taxon>
        <taxon>Malvaceae</taxon>
        <taxon>Malvoideae</taxon>
        <taxon>Hibiscus</taxon>
    </lineage>
</organism>
<comment type="caution">
    <text evidence="4">The sequence shown here is derived from an EMBL/GenBank/DDBJ whole genome shotgun (WGS) entry which is preliminary data.</text>
</comment>
<reference evidence="4" key="1">
    <citation type="submission" date="2023-05" db="EMBL/GenBank/DDBJ databases">
        <title>Genome and transcriptome analyses reveal genes involved in the formation of fine ridges on petal epidermal cells in Hibiscus trionum.</title>
        <authorList>
            <person name="Koshimizu S."/>
            <person name="Masuda S."/>
            <person name="Ishii T."/>
            <person name="Shirasu K."/>
            <person name="Hoshino A."/>
            <person name="Arita M."/>
        </authorList>
    </citation>
    <scope>NUCLEOTIDE SEQUENCE</scope>
    <source>
        <strain evidence="4">Hamamatsu line</strain>
    </source>
</reference>
<dbReference type="Proteomes" id="UP001165190">
    <property type="component" value="Unassembled WGS sequence"/>
</dbReference>
<evidence type="ECO:0000313" key="4">
    <source>
        <dbReference type="EMBL" id="GMI90287.1"/>
    </source>
</evidence>
<dbReference type="FunFam" id="3.40.50.2000:FF:000120">
    <property type="entry name" value="UDP-glycosyltransferase 76C1"/>
    <property type="match status" value="1"/>
</dbReference>
<dbReference type="PANTHER" id="PTHR11926">
    <property type="entry name" value="GLUCOSYL/GLUCURONOSYL TRANSFERASES"/>
    <property type="match status" value="1"/>
</dbReference>
<evidence type="ECO:0000256" key="2">
    <source>
        <dbReference type="ARBA" id="ARBA00022676"/>
    </source>
</evidence>
<protein>
    <submittedName>
        <fullName evidence="4">UDP-dependent glycosyltransferase 76B1</fullName>
    </submittedName>
</protein>
<name>A0A9W7M561_HIBTR</name>
<keyword evidence="3" id="KW-0808">Transferase</keyword>
<dbReference type="AlphaFoldDB" id="A0A9W7M561"/>
<dbReference type="GO" id="GO:0009863">
    <property type="term" value="P:salicylic acid mediated signaling pathway"/>
    <property type="evidence" value="ECO:0007669"/>
    <property type="project" value="TreeGrafter"/>
</dbReference>
<dbReference type="FunFam" id="3.40.50.2000:FF:000040">
    <property type="entry name" value="UDP-glycosyltransferase 76C1"/>
    <property type="match status" value="1"/>
</dbReference>
<dbReference type="SUPFAM" id="SSF53756">
    <property type="entry name" value="UDP-Glycosyltransferase/glycogen phosphorylase"/>
    <property type="match status" value="1"/>
</dbReference>
<dbReference type="Pfam" id="PF00201">
    <property type="entry name" value="UDPGT"/>
    <property type="match status" value="1"/>
</dbReference>
<proteinExistence type="inferred from homology"/>
<dbReference type="EMBL" id="BSYR01000024">
    <property type="protein sequence ID" value="GMI90287.1"/>
    <property type="molecule type" value="Genomic_DNA"/>
</dbReference>
<dbReference type="OrthoDB" id="5835829at2759"/>
<dbReference type="GO" id="GO:0080043">
    <property type="term" value="F:quercetin 3-O-glucosyltransferase activity"/>
    <property type="evidence" value="ECO:0007669"/>
    <property type="project" value="TreeGrafter"/>
</dbReference>
<keyword evidence="2" id="KW-0328">Glycosyltransferase</keyword>
<dbReference type="InterPro" id="IPR002213">
    <property type="entry name" value="UDP_glucos_trans"/>
</dbReference>
<keyword evidence="5" id="KW-1185">Reference proteome</keyword>
<evidence type="ECO:0000256" key="1">
    <source>
        <dbReference type="ARBA" id="ARBA00009995"/>
    </source>
</evidence>
<accession>A0A9W7M561</accession>
<dbReference type="Gene3D" id="3.40.50.2000">
    <property type="entry name" value="Glycogen Phosphorylase B"/>
    <property type="match status" value="2"/>
</dbReference>
<dbReference type="PANTHER" id="PTHR11926:SF1464">
    <property type="entry name" value="UDP-GLYCOSYLTRANSFERASE 76B1-LIKE"/>
    <property type="match status" value="1"/>
</dbReference>
<evidence type="ECO:0000313" key="5">
    <source>
        <dbReference type="Proteomes" id="UP001165190"/>
    </source>
</evidence>
<comment type="similarity">
    <text evidence="1">Belongs to the UDP-glycosyltransferase family.</text>
</comment>
<evidence type="ECO:0000256" key="3">
    <source>
        <dbReference type="ARBA" id="ARBA00022679"/>
    </source>
</evidence>
<dbReference type="CDD" id="cd03784">
    <property type="entry name" value="GT1_Gtf-like"/>
    <property type="match status" value="1"/>
</dbReference>
<sequence>MAEVLGWEHEMKMKGCGVVLFALPFQGHINPMLQLANILHERGFSISIIHTRFNSPNTANYPHFRFYPIPDGLSQDYVISSDPNLIFAFIKFLNSNCQTPFRDCLSNLMSTASDPIACLVTDVLWHTTQAVADDLKLPRIVLRTSNVLSFLVLTSMSSLFPLQDSEAENEVPELPEFRFKDFSMFEASDPGGFVEFVDTVVQETKASSGIIYNSCEDLEEEYLTKFSSDFPIPIFLIGPFHRYFPASSSSLLPQDKTCISWLDKQQPKSVIYVSFGSVAGIKETELLEVAWGLANSKQPFLWVVRPGLVQGSKWVELLPNGFLEMVGERGHIVKWAPQQEVLLHPSTGAFWTHCGWNSTLESLCEGVPMICQPSFGDQNIDARFISHVWRVGIHLESKIERGEIEKAIRRLMVEPEGQEMRDRIELLKDKMNLCLKPGGSSYRSLDNLVTYMLSL</sequence>
<gene>
    <name evidence="4" type="ORF">HRI_002698100</name>
</gene>
<dbReference type="GO" id="GO:0080044">
    <property type="term" value="F:quercetin 7-O-glucosyltransferase activity"/>
    <property type="evidence" value="ECO:0007669"/>
    <property type="project" value="TreeGrafter"/>
</dbReference>